<dbReference type="EnsemblPlants" id="PGSC0003DMT400089380">
    <property type="protein sequence ID" value="PGSC0003DMT400089380"/>
    <property type="gene ID" value="PGSC0003DMG400038951"/>
</dbReference>
<feature type="compositionally biased region" description="Basic and acidic residues" evidence="1">
    <location>
        <begin position="114"/>
        <end position="136"/>
    </location>
</feature>
<reference evidence="2" key="2">
    <citation type="submission" date="2015-06" db="UniProtKB">
        <authorList>
            <consortium name="EnsemblPlants"/>
        </authorList>
    </citation>
    <scope>IDENTIFICATION</scope>
    <source>
        <strain evidence="2">DM1-3 516 R44</strain>
    </source>
</reference>
<reference evidence="3" key="1">
    <citation type="journal article" date="2011" name="Nature">
        <title>Genome sequence and analysis of the tuber crop potato.</title>
        <authorList>
            <consortium name="The Potato Genome Sequencing Consortium"/>
        </authorList>
    </citation>
    <scope>NUCLEOTIDE SEQUENCE [LARGE SCALE GENOMIC DNA]</scope>
    <source>
        <strain evidence="3">cv. DM1-3 516 R44</strain>
    </source>
</reference>
<protein>
    <submittedName>
        <fullName evidence="2">Uncharacterized protein</fullName>
    </submittedName>
</protein>
<proteinExistence type="predicted"/>
<dbReference type="Gramene" id="PGSC0003DMT400089380">
    <property type="protein sequence ID" value="PGSC0003DMT400089380"/>
    <property type="gene ID" value="PGSC0003DMG400038951"/>
</dbReference>
<dbReference type="HOGENOM" id="CLU_1333916_0_0_1"/>
<organism evidence="2 3">
    <name type="scientific">Solanum tuberosum</name>
    <name type="common">Potato</name>
    <dbReference type="NCBI Taxonomy" id="4113"/>
    <lineage>
        <taxon>Eukaryota</taxon>
        <taxon>Viridiplantae</taxon>
        <taxon>Streptophyta</taxon>
        <taxon>Embryophyta</taxon>
        <taxon>Tracheophyta</taxon>
        <taxon>Spermatophyta</taxon>
        <taxon>Magnoliopsida</taxon>
        <taxon>eudicotyledons</taxon>
        <taxon>Gunneridae</taxon>
        <taxon>Pentapetalae</taxon>
        <taxon>asterids</taxon>
        <taxon>lamiids</taxon>
        <taxon>Solanales</taxon>
        <taxon>Solanaceae</taxon>
        <taxon>Solanoideae</taxon>
        <taxon>Solaneae</taxon>
        <taxon>Solanum</taxon>
    </lineage>
</organism>
<name>M1DI16_SOLTU</name>
<evidence type="ECO:0000313" key="3">
    <source>
        <dbReference type="Proteomes" id="UP000011115"/>
    </source>
</evidence>
<dbReference type="AlphaFoldDB" id="M1DI16"/>
<sequence>MGNIVDVAECLVEESYGVRVKVKVWKVFEKCRLESKWSSRRIAEEVGEPDPDRHWNQNNFKLESVKLGEARKLMANHRPDMARPKVAGRIMPPRKIRARNFKINEGRSNPPKKGKQEPPLGDKGKGKRPNSDRETTPRSPSIPSWAGDSMQLCKIFWWIHPWQLLHGRPSDLAMRQTALGLPSALSPLALGAGKWARQVVGRQMGW</sequence>
<feature type="region of interest" description="Disordered" evidence="1">
    <location>
        <begin position="99"/>
        <end position="145"/>
    </location>
</feature>
<keyword evidence="3" id="KW-1185">Reference proteome</keyword>
<dbReference type="Proteomes" id="UP000011115">
    <property type="component" value="Unassembled WGS sequence"/>
</dbReference>
<dbReference type="PaxDb" id="4113-PGSC0003DMT400089380"/>
<dbReference type="InParanoid" id="M1DI16"/>
<evidence type="ECO:0000256" key="1">
    <source>
        <dbReference type="SAM" id="MobiDB-lite"/>
    </source>
</evidence>
<accession>M1DI16</accession>
<evidence type="ECO:0000313" key="2">
    <source>
        <dbReference type="EnsemblPlants" id="PGSC0003DMT400089380"/>
    </source>
</evidence>